<feature type="chain" id="PRO_5044796684" description="PAR1 protein" evidence="2">
    <location>
        <begin position="19"/>
        <end position="136"/>
    </location>
</feature>
<evidence type="ECO:0000256" key="2">
    <source>
        <dbReference type="SAM" id="SignalP"/>
    </source>
</evidence>
<dbReference type="AlphaFoldDB" id="A0ABD2ZJ41"/>
<keyword evidence="2" id="KW-0732">Signal</keyword>
<protein>
    <recommendedName>
        <fullName evidence="5">PAR1 protein</fullName>
    </recommendedName>
</protein>
<dbReference type="PANTHER" id="PTHR33649">
    <property type="entry name" value="PAR1 PROTEIN"/>
    <property type="match status" value="1"/>
</dbReference>
<proteinExistence type="predicted"/>
<evidence type="ECO:0000313" key="3">
    <source>
        <dbReference type="EMBL" id="KAL3518132.1"/>
    </source>
</evidence>
<evidence type="ECO:0008006" key="5">
    <source>
        <dbReference type="Google" id="ProtNLM"/>
    </source>
</evidence>
<sequence length="136" mass="13746">MPTILFLAFSLLLQGALGELICDELPVGMCAFSIATSGKRCSLETGDQSGIFQCKTSEVYVHRIREYIESDECLTACPRRAMSQLKSSGIAVSDAAAGGPISAPAPGPISGDVITGSAAPAASPPGSSAASAPAPM</sequence>
<dbReference type="Proteomes" id="UP001630127">
    <property type="component" value="Unassembled WGS sequence"/>
</dbReference>
<accession>A0ABD2ZJ41</accession>
<evidence type="ECO:0000256" key="1">
    <source>
        <dbReference type="SAM" id="MobiDB-lite"/>
    </source>
</evidence>
<comment type="caution">
    <text evidence="3">The sequence shown here is derived from an EMBL/GenBank/DDBJ whole genome shotgun (WGS) entry which is preliminary data.</text>
</comment>
<keyword evidence="4" id="KW-1185">Reference proteome</keyword>
<feature type="region of interest" description="Disordered" evidence="1">
    <location>
        <begin position="103"/>
        <end position="136"/>
    </location>
</feature>
<reference evidence="3 4" key="1">
    <citation type="submission" date="2024-11" db="EMBL/GenBank/DDBJ databases">
        <title>A near-complete genome assembly of Cinchona calisaya.</title>
        <authorList>
            <person name="Lian D.C."/>
            <person name="Zhao X.W."/>
            <person name="Wei L."/>
        </authorList>
    </citation>
    <scope>NUCLEOTIDE SEQUENCE [LARGE SCALE GENOMIC DNA]</scope>
    <source>
        <tissue evidence="3">Nenye</tissue>
    </source>
</reference>
<dbReference type="PANTHER" id="PTHR33649:SF17">
    <property type="entry name" value="NTEIG-E80 PROTEIN"/>
    <property type="match status" value="1"/>
</dbReference>
<evidence type="ECO:0000313" key="4">
    <source>
        <dbReference type="Proteomes" id="UP001630127"/>
    </source>
</evidence>
<feature type="signal peptide" evidence="2">
    <location>
        <begin position="1"/>
        <end position="18"/>
    </location>
</feature>
<dbReference type="InterPro" id="IPR009489">
    <property type="entry name" value="PAR1"/>
</dbReference>
<organism evidence="3 4">
    <name type="scientific">Cinchona calisaya</name>
    <dbReference type="NCBI Taxonomy" id="153742"/>
    <lineage>
        <taxon>Eukaryota</taxon>
        <taxon>Viridiplantae</taxon>
        <taxon>Streptophyta</taxon>
        <taxon>Embryophyta</taxon>
        <taxon>Tracheophyta</taxon>
        <taxon>Spermatophyta</taxon>
        <taxon>Magnoliopsida</taxon>
        <taxon>eudicotyledons</taxon>
        <taxon>Gunneridae</taxon>
        <taxon>Pentapetalae</taxon>
        <taxon>asterids</taxon>
        <taxon>lamiids</taxon>
        <taxon>Gentianales</taxon>
        <taxon>Rubiaceae</taxon>
        <taxon>Cinchonoideae</taxon>
        <taxon>Cinchoneae</taxon>
        <taxon>Cinchona</taxon>
    </lineage>
</organism>
<dbReference type="Pfam" id="PF06521">
    <property type="entry name" value="PAR1"/>
    <property type="match status" value="1"/>
</dbReference>
<gene>
    <name evidence="3" type="ORF">ACH5RR_020721</name>
</gene>
<name>A0ABD2ZJ41_9GENT</name>
<dbReference type="EMBL" id="JBJUIK010000009">
    <property type="protein sequence ID" value="KAL3518132.1"/>
    <property type="molecule type" value="Genomic_DNA"/>
</dbReference>